<keyword evidence="6" id="KW-0732">Signal</keyword>
<feature type="disulfide bond" evidence="5">
    <location>
        <begin position="155"/>
        <end position="167"/>
    </location>
</feature>
<dbReference type="PANTHER" id="PTHR47849:SF8">
    <property type="entry name" value="LECTIN"/>
    <property type="match status" value="1"/>
</dbReference>
<keyword evidence="9" id="KW-1185">Reference proteome</keyword>
<dbReference type="Proteomes" id="UP001497457">
    <property type="component" value="Chromosome 27b"/>
</dbReference>
<dbReference type="SUPFAM" id="SSF57016">
    <property type="entry name" value="Plant lectins/antimicrobial peptides"/>
    <property type="match status" value="3"/>
</dbReference>
<feature type="disulfide bond" evidence="5">
    <location>
        <begin position="102"/>
        <end position="116"/>
    </location>
</feature>
<dbReference type="SMART" id="SM00270">
    <property type="entry name" value="ChtBD1"/>
    <property type="match status" value="3"/>
</dbReference>
<sequence length="196" mass="20593">MKALTLSALVLLAYAGLMTHAQEDEPGYQQASVKKHRTSGRLLVEECGVQVGGKSCPTNQCCSFSGYCGYEDRLSEIARTEASVRATVGVEVGGKACRNLQCCSFAGLCGNGDQYCGRGCQNGPCYYRVLPLPQRPRTGALTIAECGAQVGGKACPKTQCCSFAGYCGNGDEFCGRGCQNGPCYSLLRLAASALPV</sequence>
<dbReference type="InterPro" id="IPR018371">
    <property type="entry name" value="Chitin-binding_1_CS"/>
</dbReference>
<evidence type="ECO:0000256" key="3">
    <source>
        <dbReference type="ARBA" id="ARBA00023157"/>
    </source>
</evidence>
<dbReference type="GO" id="GO:0030246">
    <property type="term" value="F:carbohydrate binding"/>
    <property type="evidence" value="ECO:0007669"/>
    <property type="project" value="UniProtKB-KW"/>
</dbReference>
<name>A0ABC9BT48_9POAL</name>
<organism evidence="8 9">
    <name type="scientific">Urochloa decumbens</name>
    <dbReference type="NCBI Taxonomy" id="240449"/>
    <lineage>
        <taxon>Eukaryota</taxon>
        <taxon>Viridiplantae</taxon>
        <taxon>Streptophyta</taxon>
        <taxon>Embryophyta</taxon>
        <taxon>Tracheophyta</taxon>
        <taxon>Spermatophyta</taxon>
        <taxon>Magnoliopsida</taxon>
        <taxon>Liliopsida</taxon>
        <taxon>Poales</taxon>
        <taxon>Poaceae</taxon>
        <taxon>PACMAD clade</taxon>
        <taxon>Panicoideae</taxon>
        <taxon>Panicodae</taxon>
        <taxon>Paniceae</taxon>
        <taxon>Melinidinae</taxon>
        <taxon>Urochloa</taxon>
    </lineage>
</organism>
<evidence type="ECO:0000256" key="4">
    <source>
        <dbReference type="ARBA" id="ARBA00023283"/>
    </source>
</evidence>
<evidence type="ECO:0000256" key="6">
    <source>
        <dbReference type="SAM" id="SignalP"/>
    </source>
</evidence>
<dbReference type="CDD" id="cd00035">
    <property type="entry name" value="ChtBD1"/>
    <property type="match status" value="2"/>
</dbReference>
<feature type="disulfide bond" evidence="5">
    <location>
        <begin position="97"/>
        <end position="109"/>
    </location>
</feature>
<evidence type="ECO:0000313" key="9">
    <source>
        <dbReference type="Proteomes" id="UP001497457"/>
    </source>
</evidence>
<feature type="signal peptide" evidence="6">
    <location>
        <begin position="1"/>
        <end position="21"/>
    </location>
</feature>
<dbReference type="InterPro" id="IPR001002">
    <property type="entry name" value="Chitin-bd_1"/>
</dbReference>
<evidence type="ECO:0000256" key="5">
    <source>
        <dbReference type="PROSITE-ProRule" id="PRU00261"/>
    </source>
</evidence>
<feature type="domain" description="Chitin-binding type-1" evidence="7">
    <location>
        <begin position="65"/>
        <end position="127"/>
    </location>
</feature>
<dbReference type="Gene3D" id="3.30.60.10">
    <property type="entry name" value="Endochitinase-like"/>
    <property type="match status" value="3"/>
</dbReference>
<proteinExistence type="predicted"/>
<dbReference type="InterPro" id="IPR036861">
    <property type="entry name" value="Endochitinase-like_sf"/>
</dbReference>
<keyword evidence="1 5" id="KW-0147">Chitin-binding</keyword>
<dbReference type="AlphaFoldDB" id="A0ABC9BT48"/>
<feature type="domain" description="Chitin-binding type-1" evidence="7">
    <location>
        <begin position="143"/>
        <end position="185"/>
    </location>
</feature>
<feature type="disulfide bond" evidence="5">
    <location>
        <begin position="146"/>
        <end position="161"/>
    </location>
</feature>
<dbReference type="GO" id="GO:0008061">
    <property type="term" value="F:chitin binding"/>
    <property type="evidence" value="ECO:0007669"/>
    <property type="project" value="UniProtKB-UniRule"/>
</dbReference>
<comment type="caution">
    <text evidence="5">Lacks conserved residue(s) required for the propagation of feature annotation.</text>
</comment>
<dbReference type="PANTHER" id="PTHR47849">
    <property type="entry name" value="CHITIN-BINDING LECTIN 1"/>
    <property type="match status" value="1"/>
</dbReference>
<evidence type="ECO:0000313" key="8">
    <source>
        <dbReference type="EMBL" id="CAL5006317.1"/>
    </source>
</evidence>
<dbReference type="PROSITE" id="PS00026">
    <property type="entry name" value="CHIT_BIND_I_1"/>
    <property type="match status" value="1"/>
</dbReference>
<keyword evidence="4" id="KW-0873">Pyrrolidone carboxylic acid</keyword>
<evidence type="ECO:0000256" key="2">
    <source>
        <dbReference type="ARBA" id="ARBA00022734"/>
    </source>
</evidence>
<evidence type="ECO:0000259" key="7">
    <source>
        <dbReference type="PROSITE" id="PS50941"/>
    </source>
</evidence>
<keyword evidence="2" id="KW-0430">Lectin</keyword>
<feature type="chain" id="PRO_5044850146" description="Chitin-binding type-1 domain-containing protein" evidence="6">
    <location>
        <begin position="22"/>
        <end position="196"/>
    </location>
</feature>
<accession>A0ABC9BT48</accession>
<gene>
    <name evidence="8" type="ORF">URODEC1_LOCUS67974</name>
</gene>
<protein>
    <recommendedName>
        <fullName evidence="7">Chitin-binding type-1 domain-containing protein</fullName>
    </recommendedName>
</protein>
<evidence type="ECO:0000256" key="1">
    <source>
        <dbReference type="ARBA" id="ARBA00022669"/>
    </source>
</evidence>
<dbReference type="Pfam" id="PF00187">
    <property type="entry name" value="Chitin_bind_1"/>
    <property type="match status" value="3"/>
</dbReference>
<reference evidence="8" key="1">
    <citation type="submission" date="2024-10" db="EMBL/GenBank/DDBJ databases">
        <authorList>
            <person name="Ryan C."/>
        </authorList>
    </citation>
    <scope>NUCLEOTIDE SEQUENCE [LARGE SCALE GENOMIC DNA]</scope>
</reference>
<dbReference type="PROSITE" id="PS50941">
    <property type="entry name" value="CHIT_BIND_I_2"/>
    <property type="match status" value="2"/>
</dbReference>
<feature type="disulfide bond" evidence="5">
    <location>
        <begin position="160"/>
        <end position="174"/>
    </location>
</feature>
<dbReference type="EMBL" id="OZ075137">
    <property type="protein sequence ID" value="CAL5006317.1"/>
    <property type="molecule type" value="Genomic_DNA"/>
</dbReference>
<keyword evidence="3 5" id="KW-1015">Disulfide bond</keyword>